<name>A0ABS6E7G8_9FIRM</name>
<dbReference type="InterPro" id="IPR000515">
    <property type="entry name" value="MetI-like"/>
</dbReference>
<sequence length="272" mass="29652">MRITKKGEENLRLYIYISALITLGIVLWILGHILINGIIKVDWKVALEDKAILPSLINTFYIVLLSVLITAPIGIGAAIYLNEYAKEGKFVSLIRYSTQSLAGIPSIIFGLFGMIFFVTNLKLKWSILSGALTLSIMILPIIIRTTEEALKTVPITLKEGSLALGASKIETIYKVILPTALPGIMVSIILSVGRVIGETAAVYLTAGMVPRLASSIFDSGRTLSVHLYILAKEGISFELAYFTASILIIFILIINIISNCLGKIVNKKLKGN</sequence>
<gene>
    <name evidence="10" type="primary">pstA</name>
    <name evidence="10" type="ORF">KQI42_09225</name>
</gene>
<comment type="subcellular location">
    <subcellularLocation>
        <location evidence="1 8">Cell membrane</location>
        <topology evidence="1 8">Multi-pass membrane protein</topology>
    </subcellularLocation>
</comment>
<keyword evidence="5 8" id="KW-0812">Transmembrane</keyword>
<reference evidence="10 11" key="1">
    <citation type="submission" date="2021-06" db="EMBL/GenBank/DDBJ databases">
        <authorList>
            <person name="Sun Q."/>
            <person name="Li D."/>
        </authorList>
    </citation>
    <scope>NUCLEOTIDE SEQUENCE [LARGE SCALE GENOMIC DNA]</scope>
    <source>
        <strain evidence="10 11">MSJ-40</strain>
    </source>
</reference>
<keyword evidence="6 8" id="KW-1133">Transmembrane helix</keyword>
<dbReference type="EMBL" id="JAHLPM010000007">
    <property type="protein sequence ID" value="MBU5438189.1"/>
    <property type="molecule type" value="Genomic_DNA"/>
</dbReference>
<dbReference type="PROSITE" id="PS50928">
    <property type="entry name" value="ABC_TM1"/>
    <property type="match status" value="1"/>
</dbReference>
<protein>
    <recommendedName>
        <fullName evidence="8">Phosphate transport system permease protein PstA</fullName>
    </recommendedName>
</protein>
<evidence type="ECO:0000256" key="7">
    <source>
        <dbReference type="ARBA" id="ARBA00023136"/>
    </source>
</evidence>
<feature type="domain" description="ABC transmembrane type-1" evidence="9">
    <location>
        <begin position="56"/>
        <end position="258"/>
    </location>
</feature>
<keyword evidence="4 8" id="KW-1003">Cell membrane</keyword>
<feature type="transmembrane region" description="Helical" evidence="8">
    <location>
        <begin position="59"/>
        <end position="81"/>
    </location>
</feature>
<feature type="transmembrane region" description="Helical" evidence="8">
    <location>
        <begin position="125"/>
        <end position="143"/>
    </location>
</feature>
<dbReference type="Proteomes" id="UP000749471">
    <property type="component" value="Unassembled WGS sequence"/>
</dbReference>
<evidence type="ECO:0000256" key="5">
    <source>
        <dbReference type="ARBA" id="ARBA00022692"/>
    </source>
</evidence>
<evidence type="ECO:0000313" key="10">
    <source>
        <dbReference type="EMBL" id="MBU5438189.1"/>
    </source>
</evidence>
<comment type="caution">
    <text evidence="10">The sequence shown here is derived from an EMBL/GenBank/DDBJ whole genome shotgun (WGS) entry which is preliminary data.</text>
</comment>
<keyword evidence="3" id="KW-0813">Transport</keyword>
<dbReference type="RefSeq" id="WP_216519092.1">
    <property type="nucleotide sequence ID" value="NZ_JAHLPM010000007.1"/>
</dbReference>
<feature type="transmembrane region" description="Helical" evidence="8">
    <location>
        <begin position="12"/>
        <end position="39"/>
    </location>
</feature>
<evidence type="ECO:0000256" key="8">
    <source>
        <dbReference type="RuleBase" id="RU363043"/>
    </source>
</evidence>
<dbReference type="PANTHER" id="PTHR43470">
    <property type="entry name" value="PHOSPHATE TRANSPORT SYSTEM PERMEASE PROTEIN PSTA-RELATED"/>
    <property type="match status" value="1"/>
</dbReference>
<evidence type="ECO:0000256" key="4">
    <source>
        <dbReference type="ARBA" id="ARBA00022475"/>
    </source>
</evidence>
<keyword evidence="11" id="KW-1185">Reference proteome</keyword>
<accession>A0ABS6E7G8</accession>
<evidence type="ECO:0000313" key="11">
    <source>
        <dbReference type="Proteomes" id="UP000749471"/>
    </source>
</evidence>
<evidence type="ECO:0000256" key="2">
    <source>
        <dbReference type="ARBA" id="ARBA00007069"/>
    </source>
</evidence>
<dbReference type="CDD" id="cd06261">
    <property type="entry name" value="TM_PBP2"/>
    <property type="match status" value="1"/>
</dbReference>
<dbReference type="PANTHER" id="PTHR43470:SF3">
    <property type="entry name" value="PHOSPHATE TRANSPORT SYSTEM PERMEASE PROTEIN PSTA-RELATED"/>
    <property type="match status" value="1"/>
</dbReference>
<feature type="transmembrane region" description="Helical" evidence="8">
    <location>
        <begin position="175"/>
        <end position="196"/>
    </location>
</feature>
<feature type="transmembrane region" description="Helical" evidence="8">
    <location>
        <begin position="239"/>
        <end position="261"/>
    </location>
</feature>
<proteinExistence type="inferred from homology"/>
<dbReference type="Pfam" id="PF00528">
    <property type="entry name" value="BPD_transp_1"/>
    <property type="match status" value="1"/>
</dbReference>
<dbReference type="InterPro" id="IPR005672">
    <property type="entry name" value="Phosphate_PstA"/>
</dbReference>
<dbReference type="NCBIfam" id="TIGR00974">
    <property type="entry name" value="3a0107s02c"/>
    <property type="match status" value="1"/>
</dbReference>
<organism evidence="10 11">
    <name type="scientific">Tissierella simiarum</name>
    <dbReference type="NCBI Taxonomy" id="2841534"/>
    <lineage>
        <taxon>Bacteria</taxon>
        <taxon>Bacillati</taxon>
        <taxon>Bacillota</taxon>
        <taxon>Tissierellia</taxon>
        <taxon>Tissierellales</taxon>
        <taxon>Tissierellaceae</taxon>
        <taxon>Tissierella</taxon>
    </lineage>
</organism>
<evidence type="ECO:0000256" key="3">
    <source>
        <dbReference type="ARBA" id="ARBA00022448"/>
    </source>
</evidence>
<keyword evidence="7 8" id="KW-0472">Membrane</keyword>
<feature type="transmembrane region" description="Helical" evidence="8">
    <location>
        <begin position="101"/>
        <end position="119"/>
    </location>
</feature>
<evidence type="ECO:0000256" key="6">
    <source>
        <dbReference type="ARBA" id="ARBA00022989"/>
    </source>
</evidence>
<evidence type="ECO:0000259" key="9">
    <source>
        <dbReference type="PROSITE" id="PS50928"/>
    </source>
</evidence>
<comment type="similarity">
    <text evidence="2 8">Belongs to the binding-protein-dependent transport system permease family. CysTW subfamily.</text>
</comment>
<evidence type="ECO:0000256" key="1">
    <source>
        <dbReference type="ARBA" id="ARBA00004651"/>
    </source>
</evidence>